<dbReference type="InterPro" id="IPR050539">
    <property type="entry name" value="ThrE_Dicarb/AminoAcid_Exp"/>
</dbReference>
<feature type="domain" description="Threonine/serine exporter-like N-terminal" evidence="9">
    <location>
        <begin position="321"/>
        <end position="486"/>
    </location>
</feature>
<feature type="region of interest" description="Disordered" evidence="7">
    <location>
        <begin position="296"/>
        <end position="326"/>
    </location>
</feature>
<organism evidence="11 12">
    <name type="scientific">Bifidobacterium commune</name>
    <dbReference type="NCBI Taxonomy" id="1505727"/>
    <lineage>
        <taxon>Bacteria</taxon>
        <taxon>Bacillati</taxon>
        <taxon>Actinomycetota</taxon>
        <taxon>Actinomycetes</taxon>
        <taxon>Bifidobacteriales</taxon>
        <taxon>Bifidobacteriaceae</taxon>
        <taxon>Bifidobacterium</taxon>
    </lineage>
</organism>
<keyword evidence="4 8" id="KW-1133">Transmembrane helix</keyword>
<feature type="transmembrane region" description="Helical" evidence="8">
    <location>
        <begin position="466"/>
        <end position="487"/>
    </location>
</feature>
<keyword evidence="2" id="KW-1003">Cell membrane</keyword>
<dbReference type="InterPro" id="IPR010619">
    <property type="entry name" value="ThrE-like_N"/>
</dbReference>
<feature type="region of interest" description="Disordered" evidence="7">
    <location>
        <begin position="76"/>
        <end position="95"/>
    </location>
</feature>
<evidence type="ECO:0000256" key="5">
    <source>
        <dbReference type="ARBA" id="ARBA00023136"/>
    </source>
</evidence>
<protein>
    <submittedName>
        <fullName evidence="11">Putative threonine/serine exporter</fullName>
    </submittedName>
</protein>
<reference evidence="12" key="1">
    <citation type="submission" date="2016-08" db="EMBL/GenBank/DDBJ databases">
        <authorList>
            <person name="Varghese N."/>
            <person name="Submissions Spin"/>
        </authorList>
    </citation>
    <scope>NUCLEOTIDE SEQUENCE [LARGE SCALE GENOMIC DNA]</scope>
    <source>
        <strain evidence="12">R-52791</strain>
    </source>
</reference>
<evidence type="ECO:0000313" key="12">
    <source>
        <dbReference type="Proteomes" id="UP000242610"/>
    </source>
</evidence>
<evidence type="ECO:0000256" key="2">
    <source>
        <dbReference type="ARBA" id="ARBA00022475"/>
    </source>
</evidence>
<feature type="transmembrane region" description="Helical" evidence="8">
    <location>
        <begin position="587"/>
        <end position="605"/>
    </location>
</feature>
<evidence type="ECO:0000313" key="11">
    <source>
        <dbReference type="EMBL" id="SCC80301.1"/>
    </source>
</evidence>
<gene>
    <name evidence="11" type="ORF">GA0061077_1137</name>
</gene>
<dbReference type="GO" id="GO:0022857">
    <property type="term" value="F:transmembrane transporter activity"/>
    <property type="evidence" value="ECO:0007669"/>
    <property type="project" value="InterPro"/>
</dbReference>
<feature type="transmembrane region" description="Helical" evidence="8">
    <location>
        <begin position="556"/>
        <end position="575"/>
    </location>
</feature>
<feature type="transmembrane region" description="Helical" evidence="8">
    <location>
        <begin position="346"/>
        <end position="366"/>
    </location>
</feature>
<evidence type="ECO:0000256" key="6">
    <source>
        <dbReference type="ARBA" id="ARBA00034125"/>
    </source>
</evidence>
<dbReference type="PANTHER" id="PTHR34390">
    <property type="entry name" value="UPF0442 PROTEIN YJJB-RELATED"/>
    <property type="match status" value="1"/>
</dbReference>
<dbReference type="PANTHER" id="PTHR34390:SF2">
    <property type="entry name" value="SUCCINATE TRANSPORTER SUBUNIT YJJP-RELATED"/>
    <property type="match status" value="1"/>
</dbReference>
<dbReference type="EMBL" id="FMBL01000003">
    <property type="protein sequence ID" value="SCC80301.1"/>
    <property type="molecule type" value="Genomic_DNA"/>
</dbReference>
<accession>A0A1C4H6B0</accession>
<evidence type="ECO:0000256" key="8">
    <source>
        <dbReference type="SAM" id="Phobius"/>
    </source>
</evidence>
<dbReference type="AlphaFoldDB" id="A0A1C4H6B0"/>
<keyword evidence="5 8" id="KW-0472">Membrane</keyword>
<dbReference type="Pfam" id="PF06738">
    <property type="entry name" value="ThrE"/>
    <property type="match status" value="1"/>
</dbReference>
<comment type="similarity">
    <text evidence="6">Belongs to the ThrE exporter (TC 2.A.79) family.</text>
</comment>
<sequence length="654" mass="72226">MKYRDMSVWMRCIRTVGFQWGLVQRLGLFACETIEKEPEGDEGSVMAMNDAASIGDIFRGVDDFDSKEYKDAAQTADSIEDCESEGDANGAPLHSDRRAKVRDKMTHYIPLDTADIERDWDTPVLDAGIAAKASIIVRVGLLDLCAGTGSFRIHELMHRIGYTLGVHVRANVNLKDMNVSCTDGVSRITQVVDLPTIGVNTERIWLLEHFADWFSINAGGPGTTYHAQPAVSAEVVQQLGNPEAEHSVMMAVQKAHREIEKRRRIQEKAIDRAKKLGFRPPKGEYAEHFEHIRQTQEKQVGVENEQPRQVPLNDSEKTQTRTSASRGITVRQAHERLSLIQHRKPLYAPWLSGLAAAVACACFVFLLGGGPFDMIGAFVGAGIGQWLRRRLFAHHLNQFFVTFIAVAAAAFACIGTLRLIGFVNPVALRHDTAYIGAMLFVIPGFPLITGGLDIAKLDLPSGIQRLVYTMALILMATFAGWMVASIVHLNPQGFESLTLNPWLNTGLRALAAFGGVWGFSVLFNSPQRMCLTAAVIGMITDTLRLTVIDMGMPPEAAAFLGAMLAGLLASFWRGAVQHGFLPPYLGYPRICLTVPAIVIMVPGLYMYRAMFYLGQFDTLNALDWAIRAFMVILCLPIGLAMARVITDKSWRYDI</sequence>
<evidence type="ECO:0000256" key="3">
    <source>
        <dbReference type="ARBA" id="ARBA00022692"/>
    </source>
</evidence>
<dbReference type="GO" id="GO:0005886">
    <property type="term" value="C:plasma membrane"/>
    <property type="evidence" value="ECO:0007669"/>
    <property type="project" value="UniProtKB-SubCell"/>
</dbReference>
<dbReference type="Proteomes" id="UP000242610">
    <property type="component" value="Unassembled WGS sequence"/>
</dbReference>
<proteinExistence type="inferred from homology"/>
<name>A0A1C4H6B0_9BIFI</name>
<feature type="transmembrane region" description="Helical" evidence="8">
    <location>
        <begin position="399"/>
        <end position="421"/>
    </location>
</feature>
<evidence type="ECO:0000259" key="10">
    <source>
        <dbReference type="Pfam" id="PF12821"/>
    </source>
</evidence>
<dbReference type="STRING" id="1505727.GA0061077_1137"/>
<dbReference type="GO" id="GO:0015744">
    <property type="term" value="P:succinate transport"/>
    <property type="evidence" value="ECO:0007669"/>
    <property type="project" value="TreeGrafter"/>
</dbReference>
<feature type="transmembrane region" description="Helical" evidence="8">
    <location>
        <begin position="507"/>
        <end position="523"/>
    </location>
</feature>
<feature type="transmembrane region" description="Helical" evidence="8">
    <location>
        <begin position="625"/>
        <end position="645"/>
    </location>
</feature>
<comment type="subcellular location">
    <subcellularLocation>
        <location evidence="1">Cell membrane</location>
        <topology evidence="1">Multi-pass membrane protein</topology>
    </subcellularLocation>
</comment>
<evidence type="ECO:0000256" key="4">
    <source>
        <dbReference type="ARBA" id="ARBA00022989"/>
    </source>
</evidence>
<evidence type="ECO:0000259" key="9">
    <source>
        <dbReference type="Pfam" id="PF06738"/>
    </source>
</evidence>
<evidence type="ECO:0000256" key="7">
    <source>
        <dbReference type="SAM" id="MobiDB-lite"/>
    </source>
</evidence>
<dbReference type="InterPro" id="IPR024528">
    <property type="entry name" value="ThrE_2"/>
</dbReference>
<keyword evidence="12" id="KW-1185">Reference proteome</keyword>
<evidence type="ECO:0000256" key="1">
    <source>
        <dbReference type="ARBA" id="ARBA00004651"/>
    </source>
</evidence>
<keyword evidence="3 8" id="KW-0812">Transmembrane</keyword>
<feature type="transmembrane region" description="Helical" evidence="8">
    <location>
        <begin position="433"/>
        <end position="454"/>
    </location>
</feature>
<dbReference type="Pfam" id="PF12821">
    <property type="entry name" value="ThrE_2"/>
    <property type="match status" value="1"/>
</dbReference>
<feature type="domain" description="Threonine/Serine exporter ThrE" evidence="10">
    <location>
        <begin position="510"/>
        <end position="644"/>
    </location>
</feature>